<dbReference type="SUPFAM" id="SSF56935">
    <property type="entry name" value="Porins"/>
    <property type="match status" value="1"/>
</dbReference>
<comment type="similarity">
    <text evidence="2">Belongs to the TonB-dependent receptor family.</text>
</comment>
<gene>
    <name evidence="4" type="ORF">K4G66_20830</name>
</gene>
<dbReference type="FunFam" id="2.170.130.10:FF:000003">
    <property type="entry name" value="SusC/RagA family TonB-linked outer membrane protein"/>
    <property type="match status" value="1"/>
</dbReference>
<reference evidence="4" key="1">
    <citation type="journal article" date="2023" name="Comput. Struct. Biotechnol. J.">
        <title>Discovery of a novel marine Bacteroidetes with a rich repertoire of carbohydrate-active enzymes.</title>
        <authorList>
            <person name="Chen B."/>
            <person name="Liu G."/>
            <person name="Chen Q."/>
            <person name="Wang H."/>
            <person name="Liu L."/>
            <person name="Tang K."/>
        </authorList>
    </citation>
    <scope>NUCLEOTIDE SEQUENCE</scope>
    <source>
        <strain evidence="4">TK19036</strain>
    </source>
</reference>
<keyword evidence="1" id="KW-0732">Signal</keyword>
<dbReference type="Pfam" id="PF07715">
    <property type="entry name" value="Plug"/>
    <property type="match status" value="1"/>
</dbReference>
<feature type="domain" description="TonB-dependent receptor plug" evidence="3">
    <location>
        <begin position="156"/>
        <end position="263"/>
    </location>
</feature>
<dbReference type="Gene3D" id="2.60.40.1120">
    <property type="entry name" value="Carboxypeptidase-like, regulatory domain"/>
    <property type="match status" value="1"/>
</dbReference>
<keyword evidence="2" id="KW-0813">Transport</keyword>
<evidence type="ECO:0000256" key="2">
    <source>
        <dbReference type="PROSITE-ProRule" id="PRU01360"/>
    </source>
</evidence>
<dbReference type="InterPro" id="IPR023997">
    <property type="entry name" value="TonB-dep_OMP_SusC/RagA_CS"/>
</dbReference>
<evidence type="ECO:0000313" key="4">
    <source>
        <dbReference type="EMBL" id="WKN34822.1"/>
    </source>
</evidence>
<protein>
    <submittedName>
        <fullName evidence="4">TonB-dependent receptor</fullName>
    </submittedName>
</protein>
<dbReference type="AlphaFoldDB" id="A0AA49GHL7"/>
<dbReference type="PROSITE" id="PS52016">
    <property type="entry name" value="TONB_DEPENDENT_REC_3"/>
    <property type="match status" value="1"/>
</dbReference>
<dbReference type="GO" id="GO:0009279">
    <property type="term" value="C:cell outer membrane"/>
    <property type="evidence" value="ECO:0007669"/>
    <property type="project" value="UniProtKB-SubCell"/>
</dbReference>
<comment type="subcellular location">
    <subcellularLocation>
        <location evidence="2">Cell outer membrane</location>
        <topology evidence="2">Multi-pass membrane protein</topology>
    </subcellularLocation>
</comment>
<dbReference type="NCBIfam" id="TIGR04056">
    <property type="entry name" value="OMP_RagA_SusC"/>
    <property type="match status" value="1"/>
</dbReference>
<dbReference type="InterPro" id="IPR039426">
    <property type="entry name" value="TonB-dep_rcpt-like"/>
</dbReference>
<dbReference type="SUPFAM" id="SSF49464">
    <property type="entry name" value="Carboxypeptidase regulatory domain-like"/>
    <property type="match status" value="1"/>
</dbReference>
<keyword evidence="2" id="KW-0472">Membrane</keyword>
<dbReference type="InterPro" id="IPR008969">
    <property type="entry name" value="CarboxyPept-like_regulatory"/>
</dbReference>
<dbReference type="GO" id="GO:0044718">
    <property type="term" value="P:siderophore transmembrane transport"/>
    <property type="evidence" value="ECO:0007669"/>
    <property type="project" value="TreeGrafter"/>
</dbReference>
<keyword evidence="2" id="KW-0998">Cell outer membrane</keyword>
<accession>A0AA49GHL7</accession>
<organism evidence="4">
    <name type="scientific">Roseihalotalea indica</name>
    <dbReference type="NCBI Taxonomy" id="2867963"/>
    <lineage>
        <taxon>Bacteria</taxon>
        <taxon>Pseudomonadati</taxon>
        <taxon>Bacteroidota</taxon>
        <taxon>Cytophagia</taxon>
        <taxon>Cytophagales</taxon>
        <taxon>Catalimonadaceae</taxon>
        <taxon>Roseihalotalea</taxon>
    </lineage>
</organism>
<keyword evidence="2" id="KW-1134">Transmembrane beta strand</keyword>
<dbReference type="InterPro" id="IPR023996">
    <property type="entry name" value="TonB-dep_OMP_SusC/RagA"/>
</dbReference>
<dbReference type="GO" id="GO:0015344">
    <property type="term" value="F:siderophore uptake transmembrane transporter activity"/>
    <property type="evidence" value="ECO:0007669"/>
    <property type="project" value="TreeGrafter"/>
</dbReference>
<dbReference type="Gene3D" id="2.170.130.10">
    <property type="entry name" value="TonB-dependent receptor, plug domain"/>
    <property type="match status" value="1"/>
</dbReference>
<sequence length="1055" mass="117764">MQNNLLNPVKVPSKYALIGIIAQCILYTWGFAGGYADDGKHLRTTNGLSEWIVLAEKQVSQERTVSGRVTSDENPEGLPGVNVLIKGTAQGTITDVDGNYSIEVPSDESVLVFSSIGFVSEEIVVGTQSVIDVMMIPDITSLDEVVVVGYGEQKRETITGSVANIDGEEITKSPTPNVSNSLAGRLPGLVVNQRSGEPGRDDPNILIRGSGTFGDDGVNSPLVVIDGVPRSNMSRLNPQDIESISVLKDASAAIYGARAANGVILITTKRGKQGKPVFDLSYNYALQRPTRVLDVLDAPTFAQTFNEGAWYRAGRPDDWTPFYSNDAIRQYADGSNPILYPNTNWVDEVLKTSTQKRLNLSATGGTENIRYFLSFGSTTQDGSFKNDPTNYQQYNMRVKVDVDLTDNLTVGANLSAILNDKTYASVATADEVWINFHNLYLANPTLVSRYPNGLIGAGRLGENPLLLDQRGYFNQDDSPLFSTFTASYKVPFVEGLKLEGSYNYDLNNQHEKRWRLPYYFYEYNTQTEEYDRKQGTGSSSAELWDTFRKWTTELYNFRINYDRTFNQHHVGVLLGTEQQENNYTWVQAYRRNFVSSAIDQINVGSNDPADKNNGGSATTGGYNNYFGRLNYDYAGKYLLEFVFRYDGSQIFPEEGRYGFFPGVSAGWRISEEPFMSSLGFVNQLKLRGSYGQIGNDRVDPYQYLQAYSFGDNYVFGSGDVPGVTPNVLPNPDITWEVSEKLDLGIEGTLWDRALGFEFILWRENRSNILATRNVSISNVFGFSGLPDENIGKVKNKGFELVLTHQNSVGQLNYQISANTAFARNRIEFMDEVPQDEPYKNQTGHPVGAGLFYQADGIFNTQEELDAYPHLPNTQVGDIKIVDLNDDGEIDGADQFRFDYTSTPEYVFGLTTNLQYKNFDLNVLFQGQTNAYNYDDRFGALGNSAFDNALVARATDRWTVDNPDGTMPRADGNAPGNNTMWLFDATFVRLKNVELGYSLPRELISKVKLTDARFYVSGFNVLTWAKEIKWADPEANGGLLYYPQMRVFNVGVNVKF</sequence>
<name>A0AA49GHL7_9BACT</name>
<evidence type="ECO:0000259" key="3">
    <source>
        <dbReference type="Pfam" id="PF07715"/>
    </source>
</evidence>
<keyword evidence="4" id="KW-0675">Receptor</keyword>
<dbReference type="PANTHER" id="PTHR30069">
    <property type="entry name" value="TONB-DEPENDENT OUTER MEMBRANE RECEPTOR"/>
    <property type="match status" value="1"/>
</dbReference>
<keyword evidence="2" id="KW-0812">Transmembrane</keyword>
<dbReference type="InterPro" id="IPR012910">
    <property type="entry name" value="Plug_dom"/>
</dbReference>
<dbReference type="Pfam" id="PF13715">
    <property type="entry name" value="CarbopepD_reg_2"/>
    <property type="match status" value="1"/>
</dbReference>
<dbReference type="EMBL" id="CP120682">
    <property type="protein sequence ID" value="WKN34822.1"/>
    <property type="molecule type" value="Genomic_DNA"/>
</dbReference>
<proteinExistence type="inferred from homology"/>
<evidence type="ECO:0000256" key="1">
    <source>
        <dbReference type="ARBA" id="ARBA00022729"/>
    </source>
</evidence>
<dbReference type="NCBIfam" id="TIGR04057">
    <property type="entry name" value="SusC_RagA_signa"/>
    <property type="match status" value="1"/>
</dbReference>
<dbReference type="PANTHER" id="PTHR30069:SF29">
    <property type="entry name" value="HEMOGLOBIN AND HEMOGLOBIN-HAPTOGLOBIN-BINDING PROTEIN 1-RELATED"/>
    <property type="match status" value="1"/>
</dbReference>
<dbReference type="InterPro" id="IPR037066">
    <property type="entry name" value="Plug_dom_sf"/>
</dbReference>
<reference evidence="4" key="2">
    <citation type="journal article" date="2024" name="Antonie Van Leeuwenhoek">
        <title>Roseihalotalea indica gen. nov., sp. nov., a halophilic Bacteroidetes from mesopelagic Southwest Indian Ocean with higher carbohydrate metabolic potential.</title>
        <authorList>
            <person name="Chen B."/>
            <person name="Zhang M."/>
            <person name="Lin D."/>
            <person name="Ye J."/>
            <person name="Tang K."/>
        </authorList>
    </citation>
    <scope>NUCLEOTIDE SEQUENCE</scope>
    <source>
        <strain evidence="4">TK19036</strain>
    </source>
</reference>